<keyword evidence="21" id="KW-1185">Reference proteome</keyword>
<evidence type="ECO:0000256" key="4">
    <source>
        <dbReference type="ARBA" id="ARBA00022475"/>
    </source>
</evidence>
<dbReference type="GO" id="GO:0005324">
    <property type="term" value="F:long-chain fatty acid transmembrane transporter activity"/>
    <property type="evidence" value="ECO:0007669"/>
    <property type="project" value="TreeGrafter"/>
</dbReference>
<dbReference type="InterPro" id="IPR025110">
    <property type="entry name" value="AMP-bd_C"/>
</dbReference>
<evidence type="ECO:0000256" key="16">
    <source>
        <dbReference type="ARBA" id="ARBA00041297"/>
    </source>
</evidence>
<keyword evidence="9" id="KW-1133">Transmembrane helix</keyword>
<evidence type="ECO:0000256" key="9">
    <source>
        <dbReference type="ARBA" id="ARBA00022989"/>
    </source>
</evidence>
<evidence type="ECO:0000256" key="14">
    <source>
        <dbReference type="ARBA" id="ARBA00026121"/>
    </source>
</evidence>
<keyword evidence="6" id="KW-0812">Transmembrane</keyword>
<dbReference type="EMBL" id="CAJRST010000001">
    <property type="protein sequence ID" value="CAG5858642.1"/>
    <property type="molecule type" value="Genomic_DNA"/>
</dbReference>
<dbReference type="OrthoDB" id="288590at2759"/>
<keyword evidence="10" id="KW-0445">Lipid transport</keyword>
<evidence type="ECO:0000256" key="2">
    <source>
        <dbReference type="ARBA" id="ARBA00006432"/>
    </source>
</evidence>
<dbReference type="FunFam" id="3.30.300.30:FF:000002">
    <property type="entry name" value="Long-chain fatty acid transport protein 1"/>
    <property type="match status" value="1"/>
</dbReference>
<evidence type="ECO:0000313" key="21">
    <source>
        <dbReference type="Proteomes" id="UP000677803"/>
    </source>
</evidence>
<dbReference type="PANTHER" id="PTHR43107">
    <property type="entry name" value="LONG-CHAIN FATTY ACID TRANSPORT PROTEIN"/>
    <property type="match status" value="1"/>
</dbReference>
<feature type="domain" description="AMP-binding enzyme C-terminal" evidence="19">
    <location>
        <begin position="1099"/>
        <end position="1170"/>
    </location>
</feature>
<dbReference type="InterPro" id="IPR042099">
    <property type="entry name" value="ANL_N_sf"/>
</dbReference>
<dbReference type="GO" id="GO:0004467">
    <property type="term" value="F:long-chain fatty acid-CoA ligase activity"/>
    <property type="evidence" value="ECO:0007669"/>
    <property type="project" value="UniProtKB-EC"/>
</dbReference>
<evidence type="ECO:0000256" key="11">
    <source>
        <dbReference type="ARBA" id="ARBA00023098"/>
    </source>
</evidence>
<feature type="domain" description="AMP-dependent synthetase/ligase" evidence="18">
    <location>
        <begin position="62"/>
        <end position="383"/>
    </location>
</feature>
<evidence type="ECO:0000256" key="6">
    <source>
        <dbReference type="ARBA" id="ARBA00022692"/>
    </source>
</evidence>
<dbReference type="GO" id="GO:0005886">
    <property type="term" value="C:plasma membrane"/>
    <property type="evidence" value="ECO:0007669"/>
    <property type="project" value="UniProtKB-SubCell"/>
</dbReference>
<dbReference type="Gene3D" id="3.40.50.12780">
    <property type="entry name" value="N-terminal domain of ligase-like"/>
    <property type="match status" value="2"/>
</dbReference>
<evidence type="ECO:0000313" key="20">
    <source>
        <dbReference type="EMBL" id="CAG5858642.1"/>
    </source>
</evidence>
<dbReference type="InterPro" id="IPR045851">
    <property type="entry name" value="AMP-bd_C_sf"/>
</dbReference>
<dbReference type="PANTHER" id="PTHR43107:SF23">
    <property type="entry name" value="VERY LONG-CHAIN ACYL-COA SYNTHETASE"/>
    <property type="match status" value="1"/>
</dbReference>
<organism evidence="20 21">
    <name type="scientific">Menidia menidia</name>
    <name type="common">Atlantic silverside</name>
    <dbReference type="NCBI Taxonomy" id="238744"/>
    <lineage>
        <taxon>Eukaryota</taxon>
        <taxon>Metazoa</taxon>
        <taxon>Chordata</taxon>
        <taxon>Craniata</taxon>
        <taxon>Vertebrata</taxon>
        <taxon>Euteleostomi</taxon>
        <taxon>Actinopterygii</taxon>
        <taxon>Neopterygii</taxon>
        <taxon>Teleostei</taxon>
        <taxon>Neoteleostei</taxon>
        <taxon>Acanthomorphata</taxon>
        <taxon>Ovalentaria</taxon>
        <taxon>Atherinomorphae</taxon>
        <taxon>Atheriniformes</taxon>
        <taxon>Atherinopsidae</taxon>
        <taxon>Menidiinae</taxon>
        <taxon>Menidia</taxon>
    </lineage>
</organism>
<keyword evidence="8" id="KW-0276">Fatty acid metabolism</keyword>
<gene>
    <name evidence="20" type="ORF">MMEN_LOCUS785</name>
</gene>
<reference evidence="20" key="1">
    <citation type="submission" date="2021-05" db="EMBL/GenBank/DDBJ databases">
        <authorList>
            <person name="Tigano A."/>
        </authorList>
    </citation>
    <scope>NUCLEOTIDE SEQUENCE</scope>
</reference>
<keyword evidence="11" id="KW-0443">Lipid metabolism</keyword>
<feature type="domain" description="AMP-binding enzyme C-terminal" evidence="19">
    <location>
        <begin position="500"/>
        <end position="573"/>
    </location>
</feature>
<dbReference type="Proteomes" id="UP000677803">
    <property type="component" value="Unassembled WGS sequence"/>
</dbReference>
<dbReference type="GO" id="GO:0000166">
    <property type="term" value="F:nucleotide binding"/>
    <property type="evidence" value="ECO:0007669"/>
    <property type="project" value="UniProtKB-KW"/>
</dbReference>
<accession>A0A8S4AB51</accession>
<comment type="catalytic activity">
    <reaction evidence="17">
        <text>tetracosanoate + ATP + CoA = tetracosanoyl-CoA + AMP + diphosphate</text>
        <dbReference type="Rhea" id="RHEA:33639"/>
        <dbReference type="ChEBI" id="CHEBI:30616"/>
        <dbReference type="ChEBI" id="CHEBI:31014"/>
        <dbReference type="ChEBI" id="CHEBI:33019"/>
        <dbReference type="ChEBI" id="CHEBI:57287"/>
        <dbReference type="ChEBI" id="CHEBI:65052"/>
        <dbReference type="ChEBI" id="CHEBI:456215"/>
    </reaction>
    <physiologicalReaction direction="left-to-right" evidence="17">
        <dbReference type="Rhea" id="RHEA:33640"/>
    </physiologicalReaction>
</comment>
<comment type="subcellular location">
    <subcellularLocation>
        <location evidence="1">Cell membrane</location>
        <topology evidence="1">Multi-pass membrane protein</topology>
    </subcellularLocation>
</comment>
<name>A0A8S4AB51_9TELE</name>
<dbReference type="AlphaFoldDB" id="A0A8S4AB51"/>
<evidence type="ECO:0000259" key="19">
    <source>
        <dbReference type="Pfam" id="PF13193"/>
    </source>
</evidence>
<comment type="catalytic activity">
    <reaction evidence="15">
        <text>a very long-chain fatty acid + ATP + CoA = a very long-chain fatty acyl-CoA + AMP + diphosphate</text>
        <dbReference type="Rhea" id="RHEA:54536"/>
        <dbReference type="ChEBI" id="CHEBI:30616"/>
        <dbReference type="ChEBI" id="CHEBI:33019"/>
        <dbReference type="ChEBI" id="CHEBI:57287"/>
        <dbReference type="ChEBI" id="CHEBI:58950"/>
        <dbReference type="ChEBI" id="CHEBI:138261"/>
        <dbReference type="ChEBI" id="CHEBI:456215"/>
    </reaction>
    <physiologicalReaction direction="left-to-right" evidence="15">
        <dbReference type="Rhea" id="RHEA:54537"/>
    </physiologicalReaction>
</comment>
<keyword evidence="4" id="KW-1003">Cell membrane</keyword>
<protein>
    <recommendedName>
        <fullName evidence="14">long-chain-fatty-acid--CoA ligase</fullName>
        <ecNumber evidence="14">6.2.1.3</ecNumber>
    </recommendedName>
    <alternativeName>
        <fullName evidence="16">Long-chain-fatty-acid--CoA ligase</fullName>
    </alternativeName>
</protein>
<keyword evidence="12" id="KW-0472">Membrane</keyword>
<evidence type="ECO:0000259" key="18">
    <source>
        <dbReference type="Pfam" id="PF00501"/>
    </source>
</evidence>
<dbReference type="PROSITE" id="PS00455">
    <property type="entry name" value="AMP_BINDING"/>
    <property type="match status" value="2"/>
</dbReference>
<dbReference type="GO" id="GO:0044539">
    <property type="term" value="P:long-chain fatty acid import into cell"/>
    <property type="evidence" value="ECO:0007669"/>
    <property type="project" value="TreeGrafter"/>
</dbReference>
<dbReference type="NCBIfam" id="NF006134">
    <property type="entry name" value="PRK08279.1"/>
    <property type="match status" value="2"/>
</dbReference>
<evidence type="ECO:0000256" key="13">
    <source>
        <dbReference type="ARBA" id="ARBA00024484"/>
    </source>
</evidence>
<evidence type="ECO:0000256" key="17">
    <source>
        <dbReference type="ARBA" id="ARBA00048666"/>
    </source>
</evidence>
<dbReference type="InterPro" id="IPR020845">
    <property type="entry name" value="AMP-binding_CS"/>
</dbReference>
<keyword evidence="7" id="KW-0547">Nucleotide-binding</keyword>
<sequence>MELLVISILLATILITPFALKTFYPYVWADVLYFVDLIRILVVFVARRRRKPLFFVLDRFLEQASASPDKAFVVFGDESFTYRCADKKSNRVSNALLSEPGYRAGDTVALFMGNEPAFVFTWLALAKLGSPVAFLNSNIRAKSLLHCFGCCRAKVLIAAAELREAVEDVLPQLLEQGVTVLLMSQRCNTPGIRSFCNTVEKASDAPLPRSHRSHVTFKSPAVYIYTSGTTGLPKAAVVNQNRLLTALAVLSSNGVTAEDTVYVNLPLYHTAGFFVGFVGSIETGSTIVLKKKFSASQFWDDCRKYNVTVIQYIGEVMRYLCSTQKKDNDKDHNVRLAIGNGVRAEVWREFVNRFGNIKILEFYASTEGNVGFVNYAGKIGAVGRVSFLHRKLFPYTLVKYDTERDEPMRDASGLCIVAPKGETGLLVSKITDIAPFVGYAQNQEQTERKKLRNVLKKGDLYFNTGDLMRIDNDNFIYFQDRVGDTFRWKGENVATTEVSDILALIDCLQEANVYGVQVPGHEGRIGMAAVTLKENAQFDGSKIFNHVASYLPSYARPRFIRVQTAVEVTGTFKQMKVKLVAQGFDPGHIQDPLYILDDNVKSYIPLSAQHYSSILSGSMKLYIHFMGVSVTFVDLNYTITALRIGIRVSKLGKKFRSILDSFLDKVAKHPHKTFLIFEGASYTYSQADRESNKVARALSTHAGLEQGDTVALFLGNEPQYVWTWLALAKLGCVAALLNYNIRSKSLLHCFSCCDAKVLIVGADLKAAIEEVLPSLREQGIQVFILSDSCDVEGINSLSDKVQQASDRPLSPELRDKIHLKSPALYIYTSGTTGLPKAAVVNHERVWLASFLQSIAGVRSKDVIYIYLPLYHTAGFLMGLCGAIDNGCTVVLRRKFSASNFWNECRKYNVTVIQYIGEVMRYLCNTPKRDSDKDHKVRLAMGNGIRADTWAEFLQRFGNIRICECYGATEGNVGFVNYIGKIGAIGREHFLHKMSYPYALIRYDTEKEEPVRDSRGFCIKVPKGETGLLVGKIGKASPFTGYAKNKQQTERKKLKDVFEKGDLYFNSGDLLRIDSEGFVYFQDRIGDTFRWKGENVATTEVADNLLSLDFVEEANVYGHEGRIGMAALKLKENMEFDGKATLQHVKSYLPSYARPRFIRIQDAVAVTGTFKQLKVKLGEEGFNPTIIKDPLFFMDDKDYVPMTLEIFNAIEEGTLKL</sequence>
<comment type="caution">
    <text evidence="20">The sequence shown here is derived from an EMBL/GenBank/DDBJ whole genome shotgun (WGS) entry which is preliminary data.</text>
</comment>
<dbReference type="CDD" id="cd05938">
    <property type="entry name" value="hsFATP2a_ACSVL_like"/>
    <property type="match status" value="1"/>
</dbReference>
<evidence type="ECO:0000256" key="7">
    <source>
        <dbReference type="ARBA" id="ARBA00022741"/>
    </source>
</evidence>
<feature type="domain" description="AMP-dependent synthetase/ligase" evidence="18">
    <location>
        <begin position="664"/>
        <end position="976"/>
    </location>
</feature>
<keyword evidence="3" id="KW-0813">Transport</keyword>
<evidence type="ECO:0000256" key="1">
    <source>
        <dbReference type="ARBA" id="ARBA00004651"/>
    </source>
</evidence>
<dbReference type="FunFam" id="3.40.50.12780:FF:000005">
    <property type="entry name" value="Solute carrier family 27 member 6"/>
    <property type="match status" value="2"/>
</dbReference>
<evidence type="ECO:0000256" key="5">
    <source>
        <dbReference type="ARBA" id="ARBA00022598"/>
    </source>
</evidence>
<dbReference type="Gene3D" id="3.30.300.30">
    <property type="match status" value="2"/>
</dbReference>
<proteinExistence type="inferred from homology"/>
<dbReference type="EC" id="6.2.1.3" evidence="14"/>
<evidence type="ECO:0000256" key="15">
    <source>
        <dbReference type="ARBA" id="ARBA00036527"/>
    </source>
</evidence>
<evidence type="ECO:0000256" key="3">
    <source>
        <dbReference type="ARBA" id="ARBA00022448"/>
    </source>
</evidence>
<evidence type="ECO:0000256" key="10">
    <source>
        <dbReference type="ARBA" id="ARBA00023055"/>
    </source>
</evidence>
<comment type="similarity">
    <text evidence="2">Belongs to the ATP-dependent AMP-binding enzyme family.</text>
</comment>
<dbReference type="SUPFAM" id="SSF56801">
    <property type="entry name" value="Acetyl-CoA synthetase-like"/>
    <property type="match status" value="2"/>
</dbReference>
<comment type="catalytic activity">
    <reaction evidence="13">
        <text>a long-chain fatty acid + ATP + CoA = a long-chain fatty acyl-CoA + AMP + diphosphate</text>
        <dbReference type="Rhea" id="RHEA:15421"/>
        <dbReference type="ChEBI" id="CHEBI:30616"/>
        <dbReference type="ChEBI" id="CHEBI:33019"/>
        <dbReference type="ChEBI" id="CHEBI:57287"/>
        <dbReference type="ChEBI" id="CHEBI:57560"/>
        <dbReference type="ChEBI" id="CHEBI:83139"/>
        <dbReference type="ChEBI" id="CHEBI:456215"/>
        <dbReference type="EC" id="6.2.1.3"/>
    </reaction>
    <physiologicalReaction direction="left-to-right" evidence="13">
        <dbReference type="Rhea" id="RHEA:15422"/>
    </physiologicalReaction>
</comment>
<evidence type="ECO:0000256" key="8">
    <source>
        <dbReference type="ARBA" id="ARBA00022832"/>
    </source>
</evidence>
<dbReference type="InterPro" id="IPR000873">
    <property type="entry name" value="AMP-dep_synth/lig_dom"/>
</dbReference>
<keyword evidence="5" id="KW-0436">Ligase</keyword>
<dbReference type="GO" id="GO:0005789">
    <property type="term" value="C:endoplasmic reticulum membrane"/>
    <property type="evidence" value="ECO:0007669"/>
    <property type="project" value="TreeGrafter"/>
</dbReference>
<evidence type="ECO:0000256" key="12">
    <source>
        <dbReference type="ARBA" id="ARBA00023136"/>
    </source>
</evidence>
<dbReference type="Pfam" id="PF13193">
    <property type="entry name" value="AMP-binding_C"/>
    <property type="match status" value="2"/>
</dbReference>
<dbReference type="Pfam" id="PF00501">
    <property type="entry name" value="AMP-binding"/>
    <property type="match status" value="2"/>
</dbReference>